<evidence type="ECO:0000256" key="9">
    <source>
        <dbReference type="HAMAP-Rule" id="MF_00365"/>
    </source>
</evidence>
<dbReference type="InterPro" id="IPR018078">
    <property type="entry name" value="DNA-binding_RecF_CS"/>
</dbReference>
<evidence type="ECO:0000256" key="4">
    <source>
        <dbReference type="ARBA" id="ARBA00022490"/>
    </source>
</evidence>
<dbReference type="HAMAP" id="MF_00365">
    <property type="entry name" value="RecF"/>
    <property type="match status" value="1"/>
</dbReference>
<reference evidence="12" key="1">
    <citation type="submission" date="2020-10" db="EMBL/GenBank/DDBJ databases">
        <authorList>
            <person name="Gilroy R."/>
        </authorList>
    </citation>
    <scope>NUCLEOTIDE SEQUENCE</scope>
    <source>
        <strain evidence="12">B2-22910</strain>
    </source>
</reference>
<dbReference type="Gene3D" id="3.40.50.300">
    <property type="entry name" value="P-loop containing nucleotide triphosphate hydrolases"/>
    <property type="match status" value="1"/>
</dbReference>
<dbReference type="Pfam" id="PF02463">
    <property type="entry name" value="SMC_N"/>
    <property type="match status" value="1"/>
</dbReference>
<evidence type="ECO:0000256" key="2">
    <source>
        <dbReference type="ARBA" id="ARBA00008016"/>
    </source>
</evidence>
<dbReference type="InterPro" id="IPR003395">
    <property type="entry name" value="RecF/RecN/SMC_N"/>
</dbReference>
<gene>
    <name evidence="9 12" type="primary">recF</name>
    <name evidence="12" type="ORF">IAB82_08680</name>
</gene>
<dbReference type="GO" id="GO:0006302">
    <property type="term" value="P:double-strand break repair"/>
    <property type="evidence" value="ECO:0007669"/>
    <property type="project" value="TreeGrafter"/>
</dbReference>
<keyword evidence="9 10" id="KW-0227">DNA damage</keyword>
<dbReference type="GO" id="GO:0009432">
    <property type="term" value="P:SOS response"/>
    <property type="evidence" value="ECO:0007669"/>
    <property type="project" value="UniProtKB-UniRule"/>
</dbReference>
<evidence type="ECO:0000256" key="7">
    <source>
        <dbReference type="ARBA" id="ARBA00022840"/>
    </source>
</evidence>
<organism evidence="12 13">
    <name type="scientific">Candidatus Cryptobacteroides faecavium</name>
    <dbReference type="NCBI Taxonomy" id="2840762"/>
    <lineage>
        <taxon>Bacteria</taxon>
        <taxon>Pseudomonadati</taxon>
        <taxon>Bacteroidota</taxon>
        <taxon>Bacteroidia</taxon>
        <taxon>Bacteroidales</taxon>
        <taxon>Candidatus Cryptobacteroides</taxon>
    </lineage>
</organism>
<keyword evidence="4 9" id="KW-0963">Cytoplasm</keyword>
<keyword evidence="6 9" id="KW-0547">Nucleotide-binding</keyword>
<evidence type="ECO:0000256" key="1">
    <source>
        <dbReference type="ARBA" id="ARBA00004496"/>
    </source>
</evidence>
<keyword evidence="5 9" id="KW-0235">DNA replication</keyword>
<dbReference type="Gene3D" id="1.20.1050.90">
    <property type="entry name" value="RecF/RecN/SMC, N-terminal domain"/>
    <property type="match status" value="1"/>
</dbReference>
<dbReference type="SUPFAM" id="SSF52540">
    <property type="entry name" value="P-loop containing nucleoside triphosphate hydrolases"/>
    <property type="match status" value="1"/>
</dbReference>
<comment type="function">
    <text evidence="9 10">The RecF protein is involved in DNA metabolism; it is required for DNA replication and normal SOS inducibility. RecF binds preferentially to single-stranded, linear DNA. It also seems to bind ATP.</text>
</comment>
<accession>A0A9D9IHT3</accession>
<protein>
    <recommendedName>
        <fullName evidence="3 9">DNA replication and repair protein RecF</fullName>
    </recommendedName>
</protein>
<dbReference type="GO" id="GO:0000731">
    <property type="term" value="P:DNA synthesis involved in DNA repair"/>
    <property type="evidence" value="ECO:0007669"/>
    <property type="project" value="TreeGrafter"/>
</dbReference>
<dbReference type="GO" id="GO:0003697">
    <property type="term" value="F:single-stranded DNA binding"/>
    <property type="evidence" value="ECO:0007669"/>
    <property type="project" value="UniProtKB-UniRule"/>
</dbReference>
<comment type="similarity">
    <text evidence="2 9 10">Belongs to the RecF family.</text>
</comment>
<reference evidence="12" key="2">
    <citation type="journal article" date="2021" name="PeerJ">
        <title>Extensive microbial diversity within the chicken gut microbiome revealed by metagenomics and culture.</title>
        <authorList>
            <person name="Gilroy R."/>
            <person name="Ravi A."/>
            <person name="Getino M."/>
            <person name="Pursley I."/>
            <person name="Horton D.L."/>
            <person name="Alikhan N.F."/>
            <person name="Baker D."/>
            <person name="Gharbi K."/>
            <person name="Hall N."/>
            <person name="Watson M."/>
            <person name="Adriaenssens E.M."/>
            <person name="Foster-Nyarko E."/>
            <person name="Jarju S."/>
            <person name="Secka A."/>
            <person name="Antonio M."/>
            <person name="Oren A."/>
            <person name="Chaudhuri R.R."/>
            <person name="La Ragione R."/>
            <person name="Hildebrand F."/>
            <person name="Pallen M.J."/>
        </authorList>
    </citation>
    <scope>NUCLEOTIDE SEQUENCE</scope>
    <source>
        <strain evidence="12">B2-22910</strain>
    </source>
</reference>
<evidence type="ECO:0000313" key="12">
    <source>
        <dbReference type="EMBL" id="MBO8471851.1"/>
    </source>
</evidence>
<dbReference type="InterPro" id="IPR042174">
    <property type="entry name" value="RecF_2"/>
</dbReference>
<evidence type="ECO:0000313" key="13">
    <source>
        <dbReference type="Proteomes" id="UP000823603"/>
    </source>
</evidence>
<evidence type="ECO:0000256" key="5">
    <source>
        <dbReference type="ARBA" id="ARBA00022705"/>
    </source>
</evidence>
<dbReference type="PANTHER" id="PTHR32182:SF0">
    <property type="entry name" value="DNA REPLICATION AND REPAIR PROTEIN RECF"/>
    <property type="match status" value="1"/>
</dbReference>
<dbReference type="NCBIfam" id="TIGR00611">
    <property type="entry name" value="recf"/>
    <property type="match status" value="1"/>
</dbReference>
<keyword evidence="9 10" id="KW-0234">DNA repair</keyword>
<dbReference type="EMBL" id="JADIMB010000128">
    <property type="protein sequence ID" value="MBO8471851.1"/>
    <property type="molecule type" value="Genomic_DNA"/>
</dbReference>
<evidence type="ECO:0000256" key="3">
    <source>
        <dbReference type="ARBA" id="ARBA00020170"/>
    </source>
</evidence>
<name>A0A9D9IHT3_9BACT</name>
<feature type="domain" description="RecF/RecN/SMC N-terminal" evidence="11">
    <location>
        <begin position="4"/>
        <end position="341"/>
    </location>
</feature>
<keyword evidence="9 10" id="KW-0742">SOS response</keyword>
<dbReference type="AlphaFoldDB" id="A0A9D9IHT3"/>
<comment type="caution">
    <text evidence="12">The sequence shown here is derived from an EMBL/GenBank/DDBJ whole genome shotgun (WGS) entry which is preliminary data.</text>
</comment>
<feature type="binding site" evidence="9">
    <location>
        <begin position="31"/>
        <end position="38"/>
    </location>
    <ligand>
        <name>ATP</name>
        <dbReference type="ChEBI" id="CHEBI:30616"/>
    </ligand>
</feature>
<dbReference type="GO" id="GO:0006260">
    <property type="term" value="P:DNA replication"/>
    <property type="evidence" value="ECO:0007669"/>
    <property type="project" value="UniProtKB-UniRule"/>
</dbReference>
<dbReference type="InterPro" id="IPR001238">
    <property type="entry name" value="DNA-binding_RecF"/>
</dbReference>
<keyword evidence="7 9" id="KW-0067">ATP-binding</keyword>
<sequence>MPVLEKITIADFRNIRLQELDFSPNLNCISGNNGEGKTNLLDAIYYLSMTKSAFSSSDKYNFRYGASSFSICGIYRMENSMESRFAVRVDSSGEKKIRRDDKPYPRVSAHIGVLPVVMVSPEDISLVSESGEERRRFTNSVLSQMDREYLSALQQYNRLLLQRNKMLKSPQVDMDLLSVLDSRMQAYAEPVYRARSRFASDIRPVVSEFYGALSGGSEKVDVRYRSDLDKGSLEDLLKASSEKDRILKYTTVGVHRDDFEFTMDGWPIRKCGSQGQQKSFLVSLKFAQYEIMKRGCGFAPILLLDDVFDKLDMNRISNLLSMVSSSDFGQIFITDSNKVRMAGVVDRITDSRAYFEAAAGEFRQCTE</sequence>
<evidence type="ECO:0000256" key="10">
    <source>
        <dbReference type="RuleBase" id="RU000578"/>
    </source>
</evidence>
<dbReference type="InterPro" id="IPR027417">
    <property type="entry name" value="P-loop_NTPase"/>
</dbReference>
<comment type="subcellular location">
    <subcellularLocation>
        <location evidence="1 9 10">Cytoplasm</location>
    </subcellularLocation>
</comment>
<dbReference type="PROSITE" id="PS00618">
    <property type="entry name" value="RECF_2"/>
    <property type="match status" value="1"/>
</dbReference>
<dbReference type="GO" id="GO:0005524">
    <property type="term" value="F:ATP binding"/>
    <property type="evidence" value="ECO:0007669"/>
    <property type="project" value="UniProtKB-UniRule"/>
</dbReference>
<evidence type="ECO:0000259" key="11">
    <source>
        <dbReference type="Pfam" id="PF02463"/>
    </source>
</evidence>
<evidence type="ECO:0000256" key="6">
    <source>
        <dbReference type="ARBA" id="ARBA00022741"/>
    </source>
</evidence>
<evidence type="ECO:0000256" key="8">
    <source>
        <dbReference type="ARBA" id="ARBA00023125"/>
    </source>
</evidence>
<dbReference type="PANTHER" id="PTHR32182">
    <property type="entry name" value="DNA REPLICATION AND REPAIR PROTEIN RECF"/>
    <property type="match status" value="1"/>
</dbReference>
<dbReference type="GO" id="GO:0005737">
    <property type="term" value="C:cytoplasm"/>
    <property type="evidence" value="ECO:0007669"/>
    <property type="project" value="UniProtKB-SubCell"/>
</dbReference>
<keyword evidence="8 9" id="KW-0238">DNA-binding</keyword>
<dbReference type="Proteomes" id="UP000823603">
    <property type="component" value="Unassembled WGS sequence"/>
</dbReference>
<proteinExistence type="inferred from homology"/>